<protein>
    <submittedName>
        <fullName evidence="7">O-antigen ligase family protein</fullName>
    </submittedName>
</protein>
<keyword evidence="8" id="KW-1185">Reference proteome</keyword>
<evidence type="ECO:0000256" key="1">
    <source>
        <dbReference type="ARBA" id="ARBA00004141"/>
    </source>
</evidence>
<evidence type="ECO:0000256" key="3">
    <source>
        <dbReference type="ARBA" id="ARBA00022989"/>
    </source>
</evidence>
<feature type="transmembrane region" description="Helical" evidence="5">
    <location>
        <begin position="366"/>
        <end position="382"/>
    </location>
</feature>
<dbReference type="Proteomes" id="UP000253508">
    <property type="component" value="Unassembled WGS sequence"/>
</dbReference>
<dbReference type="GO" id="GO:0016874">
    <property type="term" value="F:ligase activity"/>
    <property type="evidence" value="ECO:0007669"/>
    <property type="project" value="UniProtKB-KW"/>
</dbReference>
<evidence type="ECO:0000313" key="8">
    <source>
        <dbReference type="Proteomes" id="UP000253508"/>
    </source>
</evidence>
<evidence type="ECO:0000259" key="6">
    <source>
        <dbReference type="Pfam" id="PF04932"/>
    </source>
</evidence>
<proteinExistence type="predicted"/>
<comment type="subcellular location">
    <subcellularLocation>
        <location evidence="1">Membrane</location>
        <topology evidence="1">Multi-pass membrane protein</topology>
    </subcellularLocation>
</comment>
<dbReference type="RefSeq" id="WP_114117324.1">
    <property type="nucleotide sequence ID" value="NZ_BMHU01000003.1"/>
</dbReference>
<reference evidence="7 8" key="1">
    <citation type="submission" date="2018-07" db="EMBL/GenBank/DDBJ databases">
        <title>Microbacterium endoborsara sp. nov., a novel actinobacterium isolated from Borszczowia aralocaspica.</title>
        <authorList>
            <person name="An D."/>
        </authorList>
    </citation>
    <scope>NUCLEOTIDE SEQUENCE [LARGE SCALE GENOMIC DNA]</scope>
    <source>
        <strain evidence="7 8">C1.15228</strain>
    </source>
</reference>
<feature type="transmembrane region" description="Helical" evidence="5">
    <location>
        <begin position="44"/>
        <end position="77"/>
    </location>
</feature>
<dbReference type="InterPro" id="IPR051533">
    <property type="entry name" value="WaaL-like"/>
</dbReference>
<dbReference type="Pfam" id="PF04932">
    <property type="entry name" value="Wzy_C"/>
    <property type="match status" value="1"/>
</dbReference>
<dbReference type="InterPro" id="IPR007016">
    <property type="entry name" value="O-antigen_ligase-rel_domated"/>
</dbReference>
<keyword evidence="4 5" id="KW-0472">Membrane</keyword>
<feature type="transmembrane region" description="Helical" evidence="5">
    <location>
        <begin position="115"/>
        <end position="134"/>
    </location>
</feature>
<name>A0A367Y3U6_9MICO</name>
<feature type="transmembrane region" description="Helical" evidence="5">
    <location>
        <begin position="20"/>
        <end position="38"/>
    </location>
</feature>
<keyword evidence="3 5" id="KW-1133">Transmembrane helix</keyword>
<dbReference type="PANTHER" id="PTHR37422:SF13">
    <property type="entry name" value="LIPOPOLYSACCHARIDE BIOSYNTHESIS PROTEIN PA4999-RELATED"/>
    <property type="match status" value="1"/>
</dbReference>
<dbReference type="EMBL" id="QORO01000002">
    <property type="protein sequence ID" value="RCK59712.1"/>
    <property type="molecule type" value="Genomic_DNA"/>
</dbReference>
<accession>A0A367Y3U6</accession>
<feature type="transmembrane region" description="Helical" evidence="5">
    <location>
        <begin position="389"/>
        <end position="410"/>
    </location>
</feature>
<feature type="domain" description="O-antigen ligase-related" evidence="6">
    <location>
        <begin position="350"/>
        <end position="489"/>
    </location>
</feature>
<feature type="transmembrane region" description="Helical" evidence="5">
    <location>
        <begin position="481"/>
        <end position="501"/>
    </location>
</feature>
<evidence type="ECO:0000256" key="4">
    <source>
        <dbReference type="ARBA" id="ARBA00023136"/>
    </source>
</evidence>
<comment type="caution">
    <text evidence="7">The sequence shown here is derived from an EMBL/GenBank/DDBJ whole genome shotgun (WGS) entry which is preliminary data.</text>
</comment>
<evidence type="ECO:0000256" key="5">
    <source>
        <dbReference type="SAM" id="Phobius"/>
    </source>
</evidence>
<dbReference type="PANTHER" id="PTHR37422">
    <property type="entry name" value="TEICHURONIC ACID BIOSYNTHESIS PROTEIN TUAE"/>
    <property type="match status" value="1"/>
</dbReference>
<feature type="transmembrane region" description="Helical" evidence="5">
    <location>
        <begin position="341"/>
        <end position="360"/>
    </location>
</feature>
<keyword evidence="2 5" id="KW-0812">Transmembrane</keyword>
<dbReference type="GO" id="GO:0016020">
    <property type="term" value="C:membrane"/>
    <property type="evidence" value="ECO:0007669"/>
    <property type="project" value="UniProtKB-SubCell"/>
</dbReference>
<feature type="transmembrane region" description="Helical" evidence="5">
    <location>
        <begin position="89"/>
        <end position="109"/>
    </location>
</feature>
<feature type="transmembrane region" description="Helical" evidence="5">
    <location>
        <begin position="146"/>
        <end position="168"/>
    </location>
</feature>
<evidence type="ECO:0000313" key="7">
    <source>
        <dbReference type="EMBL" id="RCK59712.1"/>
    </source>
</evidence>
<keyword evidence="7" id="KW-0436">Ligase</keyword>
<dbReference type="AlphaFoldDB" id="A0A367Y3U6"/>
<feature type="transmembrane region" description="Helical" evidence="5">
    <location>
        <begin position="256"/>
        <end position="277"/>
    </location>
</feature>
<evidence type="ECO:0000256" key="2">
    <source>
        <dbReference type="ARBA" id="ARBA00022692"/>
    </source>
</evidence>
<organism evidence="7 8">
    <name type="scientific">Microbacterium sorbitolivorans</name>
    <dbReference type="NCBI Taxonomy" id="1867410"/>
    <lineage>
        <taxon>Bacteria</taxon>
        <taxon>Bacillati</taxon>
        <taxon>Actinomycetota</taxon>
        <taxon>Actinomycetes</taxon>
        <taxon>Micrococcales</taxon>
        <taxon>Microbacteriaceae</taxon>
        <taxon>Microbacterium</taxon>
    </lineage>
</organism>
<dbReference type="OrthoDB" id="4761355at2"/>
<gene>
    <name evidence="7" type="ORF">DTO57_05945</name>
</gene>
<sequence length="591" mass="62081">MLRQQTDPSFLDSHSTVQIVLILGAVAIGAIVIATLAFKVRTRWLLAATLVAGVVQLFGPFGFTSGALLLTCTLLPVAFWRTRAIRGAAFVWGILLGALAIWQAVAVLWSEKLGSAGYAVIFSLALLTVFLLALDVVRHDPAGAPVAVAVGSPAVIVSGLLVVLFRLFPRLEGSYLLSPVAHLFSEPDVILVSQSEIDIALDPIRSLGIFASVASPSGSTGYLQGLFITDDLTNFQNVLDPSKAGGVFLNGNTASLFFGVASCVAVWAVVASLRVALPAQTGFGRGELRASVTVSGSGSLAGAERVRDTGSGRVDTDPVRVSAVRGSAIARAGAFSPRARHLLLAAHGAMAIVSVAALVATGSKTALVLLVGLPIVALYIGWTARRPLAGAIVGVVAVLVAAAGVTAVLIKRPDLLESSTLNDRVGLWRMVAASFPERWFTGFGFGNWRFHIVEEWPFYFPGVATQVWPPHNIFLQAWTDAGIMSLVLVVAVMLMPLGAAIRRIGEARRGPESVPARRGSANHSSAPKWSPLFGSEAIARAAIFVALAWILLHGMADTTNYAGDNHTLPFAALLTALALTRTRRSASKGLA</sequence>